<dbReference type="EMBL" id="VEPZ02001293">
    <property type="protein sequence ID" value="KAE8682001.1"/>
    <property type="molecule type" value="Genomic_DNA"/>
</dbReference>
<proteinExistence type="predicted"/>
<organism evidence="6 7">
    <name type="scientific">Hibiscus syriacus</name>
    <name type="common">Rose of Sharon</name>
    <dbReference type="NCBI Taxonomy" id="106335"/>
    <lineage>
        <taxon>Eukaryota</taxon>
        <taxon>Viridiplantae</taxon>
        <taxon>Streptophyta</taxon>
        <taxon>Embryophyta</taxon>
        <taxon>Tracheophyta</taxon>
        <taxon>Spermatophyta</taxon>
        <taxon>Magnoliopsida</taxon>
        <taxon>eudicotyledons</taxon>
        <taxon>Gunneridae</taxon>
        <taxon>Pentapetalae</taxon>
        <taxon>rosids</taxon>
        <taxon>malvids</taxon>
        <taxon>Malvales</taxon>
        <taxon>Malvaceae</taxon>
        <taxon>Malvoideae</taxon>
        <taxon>Hibiscus</taxon>
    </lineage>
</organism>
<evidence type="ECO:0000256" key="4">
    <source>
        <dbReference type="ARBA" id="ARBA00022737"/>
    </source>
</evidence>
<dbReference type="GO" id="GO:0006606">
    <property type="term" value="P:protein import into nucleus"/>
    <property type="evidence" value="ECO:0007669"/>
    <property type="project" value="InterPro"/>
</dbReference>
<name>A0A6A2YRD7_HIBSY</name>
<keyword evidence="4" id="KW-0677">Repeat</keyword>
<reference evidence="6" key="1">
    <citation type="submission" date="2019-09" db="EMBL/GenBank/DDBJ databases">
        <title>Draft genome information of white flower Hibiscus syriacus.</title>
        <authorList>
            <person name="Kim Y.-M."/>
        </authorList>
    </citation>
    <scope>NUCLEOTIDE SEQUENCE [LARGE SCALE GENOMIC DNA]</scope>
    <source>
        <strain evidence="6">YM2019G1</strain>
    </source>
</reference>
<dbReference type="Proteomes" id="UP000436088">
    <property type="component" value="Unassembled WGS sequence"/>
</dbReference>
<dbReference type="InterPro" id="IPR011989">
    <property type="entry name" value="ARM-like"/>
</dbReference>
<keyword evidence="5" id="KW-0653">Protein transport</keyword>
<keyword evidence="3" id="KW-0963">Cytoplasm</keyword>
<dbReference type="PANTHER" id="PTHR10527">
    <property type="entry name" value="IMPORTIN BETA"/>
    <property type="match status" value="1"/>
</dbReference>
<evidence type="ECO:0000313" key="7">
    <source>
        <dbReference type="Proteomes" id="UP000436088"/>
    </source>
</evidence>
<evidence type="ECO:0000256" key="2">
    <source>
        <dbReference type="ARBA" id="ARBA00022448"/>
    </source>
</evidence>
<evidence type="ECO:0000313" key="6">
    <source>
        <dbReference type="EMBL" id="KAE8682001.1"/>
    </source>
</evidence>
<keyword evidence="2" id="KW-0813">Transport</keyword>
<dbReference type="AlphaFoldDB" id="A0A6A2YRD7"/>
<evidence type="ECO:0000256" key="1">
    <source>
        <dbReference type="ARBA" id="ARBA00004496"/>
    </source>
</evidence>
<comment type="subcellular location">
    <subcellularLocation>
        <location evidence="1">Cytoplasm</location>
    </subcellularLocation>
</comment>
<accession>A0A6A2YRD7</accession>
<gene>
    <name evidence="6" type="ORF">F3Y22_tig00111277pilonHSYRG00047</name>
</gene>
<evidence type="ECO:0000256" key="5">
    <source>
        <dbReference type="ARBA" id="ARBA00022927"/>
    </source>
</evidence>
<protein>
    <submittedName>
        <fullName evidence="6">ARM repeat superfamily protein isoform 3</fullName>
    </submittedName>
</protein>
<keyword evidence="7" id="KW-1185">Reference proteome</keyword>
<dbReference type="InterPro" id="IPR016024">
    <property type="entry name" value="ARM-type_fold"/>
</dbReference>
<comment type="caution">
    <text evidence="6">The sequence shown here is derived from an EMBL/GenBank/DDBJ whole genome shotgun (WGS) entry which is preliminary data.</text>
</comment>
<dbReference type="Gene3D" id="1.25.10.10">
    <property type="entry name" value="Leucine-rich Repeat Variant"/>
    <property type="match status" value="1"/>
</dbReference>
<dbReference type="GO" id="GO:0005737">
    <property type="term" value="C:cytoplasm"/>
    <property type="evidence" value="ECO:0007669"/>
    <property type="project" value="UniProtKB-SubCell"/>
</dbReference>
<sequence length="388" mass="43213">MHGHTKRLVVTLYSADTISMFSTVHDGSMKAREVLDMVMNIYIKTMTEDDDKEVVANECMSIADVIKDYGYMALEPYKYIRLVDATLTLLREESACQQLENGSDVDDEDDTEHDEILMDAVSDLLPEFAKSMGCHFAPLFARLFEPLMKFAKASRPPQDRTMVVACLAEVAQDMGDPIAGYVDRLMPLVLKELASSSATNRRNAAFCAGELAKNGGESALKYYNDILRGLYPLFGESEPDDAVRDNAAGVVSRMIMVHPQSIPLNQVLPVFLRVLPLKEDHEESLAVYNCVSMLVCHLTPRYLSLLPYRDENLCALVSLKKQTHILPWLNFREVSKVLVSPAETSEVKAQVGGAFSHLLSLYRQDMQPILINHPPAHANALAAFVPNS</sequence>
<dbReference type="InterPro" id="IPR040122">
    <property type="entry name" value="Importin_beta"/>
</dbReference>
<evidence type="ECO:0000256" key="3">
    <source>
        <dbReference type="ARBA" id="ARBA00022490"/>
    </source>
</evidence>
<dbReference type="SUPFAM" id="SSF48371">
    <property type="entry name" value="ARM repeat"/>
    <property type="match status" value="1"/>
</dbReference>